<dbReference type="InterPro" id="IPR050210">
    <property type="entry name" value="tRNA_Adenine-N(6)_MTase"/>
</dbReference>
<organism evidence="2">
    <name type="scientific">gut metagenome</name>
    <dbReference type="NCBI Taxonomy" id="749906"/>
    <lineage>
        <taxon>unclassified sequences</taxon>
        <taxon>metagenomes</taxon>
        <taxon>organismal metagenomes</taxon>
    </lineage>
</organism>
<sequence length="132" mass="14866">KENISLSPFNNKICAHHCQLSEFKVADGNKYDMIVSNPPYFMNSLKCPDSKRNMARHTDTLSIPALLGNSKRLLAKDGSIALITPFDQRKYIIDNAAKLSLYPIKETHVSSLSNTEPKRLLIELSSREVANY</sequence>
<dbReference type="GO" id="GO:0008168">
    <property type="term" value="F:methyltransferase activity"/>
    <property type="evidence" value="ECO:0007669"/>
    <property type="project" value="InterPro"/>
</dbReference>
<dbReference type="InterPro" id="IPR011639">
    <property type="entry name" value="MethylTrfase_TaqI-like_dom"/>
</dbReference>
<evidence type="ECO:0000259" key="1">
    <source>
        <dbReference type="Pfam" id="PF07669"/>
    </source>
</evidence>
<reference evidence="2" key="1">
    <citation type="journal article" date="2012" name="PLoS ONE">
        <title>Gene sets for utilization of primary and secondary nutrition supplies in the distal gut of endangered iberian lynx.</title>
        <authorList>
            <person name="Alcaide M."/>
            <person name="Messina E."/>
            <person name="Richter M."/>
            <person name="Bargiela R."/>
            <person name="Peplies J."/>
            <person name="Huws S.A."/>
            <person name="Newbold C.J."/>
            <person name="Golyshin P.N."/>
            <person name="Simon M.A."/>
            <person name="Lopez G."/>
            <person name="Yakimov M.M."/>
            <person name="Ferrer M."/>
        </authorList>
    </citation>
    <scope>NUCLEOTIDE SEQUENCE</scope>
</reference>
<proteinExistence type="predicted"/>
<gene>
    <name evidence="2" type="ORF">EVA_21110</name>
</gene>
<dbReference type="SUPFAM" id="SSF53335">
    <property type="entry name" value="S-adenosyl-L-methionine-dependent methyltransferases"/>
    <property type="match status" value="1"/>
</dbReference>
<dbReference type="InterPro" id="IPR029063">
    <property type="entry name" value="SAM-dependent_MTases_sf"/>
</dbReference>
<name>J9F8K8_9ZZZZ</name>
<evidence type="ECO:0000313" key="2">
    <source>
        <dbReference type="EMBL" id="EJW90783.1"/>
    </source>
</evidence>
<dbReference type="AlphaFoldDB" id="J9F8K8"/>
<dbReference type="GO" id="GO:0006304">
    <property type="term" value="P:DNA modification"/>
    <property type="evidence" value="ECO:0007669"/>
    <property type="project" value="InterPro"/>
</dbReference>
<dbReference type="Gene3D" id="3.40.50.150">
    <property type="entry name" value="Vaccinia Virus protein VP39"/>
    <property type="match status" value="1"/>
</dbReference>
<dbReference type="GO" id="GO:0032259">
    <property type="term" value="P:methylation"/>
    <property type="evidence" value="ECO:0007669"/>
    <property type="project" value="InterPro"/>
</dbReference>
<feature type="domain" description="Type II methyltransferase M.TaqI-like" evidence="1">
    <location>
        <begin position="22"/>
        <end position="115"/>
    </location>
</feature>
<dbReference type="PROSITE" id="PS00092">
    <property type="entry name" value="N6_MTASE"/>
    <property type="match status" value="1"/>
</dbReference>
<dbReference type="InterPro" id="IPR002052">
    <property type="entry name" value="DNA_methylase_N6_adenine_CS"/>
</dbReference>
<dbReference type="PANTHER" id="PTHR47739">
    <property type="entry name" value="TRNA1(VAL) (ADENINE(37)-N6)-METHYLTRANSFERASE"/>
    <property type="match status" value="1"/>
</dbReference>
<dbReference type="Pfam" id="PF07669">
    <property type="entry name" value="Eco57I"/>
    <property type="match status" value="1"/>
</dbReference>
<feature type="non-terminal residue" evidence="2">
    <location>
        <position position="132"/>
    </location>
</feature>
<accession>J9F8K8</accession>
<dbReference type="GO" id="GO:0003676">
    <property type="term" value="F:nucleic acid binding"/>
    <property type="evidence" value="ECO:0007669"/>
    <property type="project" value="InterPro"/>
</dbReference>
<protein>
    <recommendedName>
        <fullName evidence="1">Type II methyltransferase M.TaqI-like domain-containing protein</fullName>
    </recommendedName>
</protein>
<dbReference type="EMBL" id="AMCI01008612">
    <property type="protein sequence ID" value="EJW90783.1"/>
    <property type="molecule type" value="Genomic_DNA"/>
</dbReference>
<feature type="non-terminal residue" evidence="2">
    <location>
        <position position="1"/>
    </location>
</feature>
<comment type="caution">
    <text evidence="2">The sequence shown here is derived from an EMBL/GenBank/DDBJ whole genome shotgun (WGS) entry which is preliminary data.</text>
</comment>
<dbReference type="PANTHER" id="PTHR47739:SF1">
    <property type="entry name" value="TRNA1(VAL) (ADENINE(37)-N6)-METHYLTRANSFERASE"/>
    <property type="match status" value="1"/>
</dbReference>